<dbReference type="Gene3D" id="3.30.710.10">
    <property type="entry name" value="Potassium Channel Kv1.1, Chain A"/>
    <property type="match status" value="1"/>
</dbReference>
<dbReference type="InterPro" id="IPR011333">
    <property type="entry name" value="SKP1/BTB/POZ_sf"/>
</dbReference>
<reference evidence="3" key="1">
    <citation type="submission" date="2022-11" db="UniProtKB">
        <authorList>
            <consortium name="WormBaseParasite"/>
        </authorList>
    </citation>
    <scope>IDENTIFICATION</scope>
</reference>
<dbReference type="CDD" id="cd18186">
    <property type="entry name" value="BTB_POZ_ZBTB_KLHL-like"/>
    <property type="match status" value="1"/>
</dbReference>
<dbReference type="WBParaSite" id="PDA_v2.g19.t1">
    <property type="protein sequence ID" value="PDA_v2.g19.t1"/>
    <property type="gene ID" value="PDA_v2.g19"/>
</dbReference>
<dbReference type="PROSITE" id="PS50097">
    <property type="entry name" value="BTB"/>
    <property type="match status" value="1"/>
</dbReference>
<dbReference type="AlphaFoldDB" id="A0A914PVY9"/>
<dbReference type="SMART" id="SM00225">
    <property type="entry name" value="BTB"/>
    <property type="match status" value="1"/>
</dbReference>
<dbReference type="Pfam" id="PF00651">
    <property type="entry name" value="BTB"/>
    <property type="match status" value="1"/>
</dbReference>
<evidence type="ECO:0000259" key="1">
    <source>
        <dbReference type="PROSITE" id="PS50097"/>
    </source>
</evidence>
<dbReference type="SUPFAM" id="SSF54695">
    <property type="entry name" value="POZ domain"/>
    <property type="match status" value="1"/>
</dbReference>
<evidence type="ECO:0000313" key="3">
    <source>
        <dbReference type="WBParaSite" id="PDA_v2.g19.t1"/>
    </source>
</evidence>
<name>A0A914PVY9_9BILA</name>
<feature type="domain" description="BTB" evidence="1">
    <location>
        <begin position="171"/>
        <end position="243"/>
    </location>
</feature>
<proteinExistence type="predicted"/>
<dbReference type="InterPro" id="IPR000210">
    <property type="entry name" value="BTB/POZ_dom"/>
</dbReference>
<accession>A0A914PVY9</accession>
<dbReference type="PANTHER" id="PTHR24413">
    <property type="entry name" value="SPECKLE-TYPE POZ PROTEIN"/>
    <property type="match status" value="1"/>
</dbReference>
<dbReference type="Proteomes" id="UP000887578">
    <property type="component" value="Unplaced"/>
</dbReference>
<keyword evidence="2" id="KW-1185">Reference proteome</keyword>
<evidence type="ECO:0000313" key="2">
    <source>
        <dbReference type="Proteomes" id="UP000887578"/>
    </source>
</evidence>
<sequence>MELIPFEDVFVFSKEELEGLVTRYGCSPVHKGSNVMDGNWFIKYDMRLTRERNGLDIDMLGISLSFESRTEKLFLGKFGVYIKSAEYATGGCDIDLDPIDPATDMGGSTLYSSFSQKLFVSLTDVLNPEKKYIENGNLTLHLKGMFYADLMDDETKPRNTLGQLLWKRDDRDFIISVGKNDGPKVEIKIHKLILASRSTIFNDIVNADMKEKMESKIDITDFDADTVQTAVEFFYDRDTYKSRNLVSLISLLKFAEKYDVKDLKSKIERLLVHELNPKTICQIANASVASNSSVLKNFCIQSMIIYLKQGIPIAHYETLNSNFSAALQKEN</sequence>
<organism evidence="2 3">
    <name type="scientific">Panagrolaimus davidi</name>
    <dbReference type="NCBI Taxonomy" id="227884"/>
    <lineage>
        <taxon>Eukaryota</taxon>
        <taxon>Metazoa</taxon>
        <taxon>Ecdysozoa</taxon>
        <taxon>Nematoda</taxon>
        <taxon>Chromadorea</taxon>
        <taxon>Rhabditida</taxon>
        <taxon>Tylenchina</taxon>
        <taxon>Panagrolaimomorpha</taxon>
        <taxon>Panagrolaimoidea</taxon>
        <taxon>Panagrolaimidae</taxon>
        <taxon>Panagrolaimus</taxon>
    </lineage>
</organism>
<protein>
    <submittedName>
        <fullName evidence="3">BTB domain-containing protein</fullName>
    </submittedName>
</protein>